<comment type="caution">
    <text evidence="1">The sequence shown here is derived from an EMBL/GenBank/DDBJ whole genome shotgun (WGS) entry which is preliminary data.</text>
</comment>
<evidence type="ECO:0000313" key="2">
    <source>
        <dbReference type="Proteomes" id="UP001519306"/>
    </source>
</evidence>
<reference evidence="1 2" key="1">
    <citation type="submission" date="2021-03" db="EMBL/GenBank/DDBJ databases">
        <title>Genomic Encyclopedia of Type Strains, Phase IV (KMG-IV): sequencing the most valuable type-strain genomes for metagenomic binning, comparative biology and taxonomic classification.</title>
        <authorList>
            <person name="Goeker M."/>
        </authorList>
    </citation>
    <scope>NUCLEOTIDE SEQUENCE [LARGE SCALE GENOMIC DNA]</scope>
    <source>
        <strain evidence="1 2">DSM 27563</strain>
    </source>
</reference>
<protein>
    <submittedName>
        <fullName evidence="1">CRISPR-associated protein Csd1</fullName>
    </submittedName>
</protein>
<organism evidence="1 2">
    <name type="scientific">Peptoniphilus stercorisuis</name>
    <dbReference type="NCBI Taxonomy" id="1436965"/>
    <lineage>
        <taxon>Bacteria</taxon>
        <taxon>Bacillati</taxon>
        <taxon>Bacillota</taxon>
        <taxon>Tissierellia</taxon>
        <taxon>Tissierellales</taxon>
        <taxon>Peptoniphilaceae</taxon>
        <taxon>Peptoniphilus</taxon>
    </lineage>
</organism>
<evidence type="ECO:0000313" key="1">
    <source>
        <dbReference type="EMBL" id="MBP2024537.1"/>
    </source>
</evidence>
<dbReference type="InterPro" id="IPR010144">
    <property type="entry name" value="CRISPR-assoc_prot_Csd1-typ"/>
</dbReference>
<name>A0ABS4K9T5_9FIRM</name>
<dbReference type="Proteomes" id="UP001519306">
    <property type="component" value="Unassembled WGS sequence"/>
</dbReference>
<proteinExistence type="predicted"/>
<dbReference type="RefSeq" id="WP_210059842.1">
    <property type="nucleotide sequence ID" value="NZ_JAGGLJ010000001.1"/>
</dbReference>
<dbReference type="EMBL" id="JAGGLJ010000001">
    <property type="protein sequence ID" value="MBP2024537.1"/>
    <property type="molecule type" value="Genomic_DNA"/>
</dbReference>
<gene>
    <name evidence="1" type="ORF">J2Z71_000052</name>
</gene>
<keyword evidence="2" id="KW-1185">Reference proteome</keyword>
<dbReference type="Pfam" id="PF09709">
    <property type="entry name" value="Cas_Csd1"/>
    <property type="match status" value="1"/>
</dbReference>
<accession>A0ABS4K9T5</accession>
<sequence length="620" mass="73319">MALLESLYDYYELMNSSSKGSLKLTNYGFSNKNAYIEIVINLDGDFLFAKVVDKKDLRTMIPVSIESQSRTSGIFAHPLFDNLQYLSSDIVNYINKKNCNKKLYNDLSRGLYFKSYLKENEKWINFIRYNSDVIYNFDPMEALIYLRAINVYIRKKSILQDLIKEDVLHLDSEGFLSNYCNSKKSDLSLVISNVIKSLVRFRVLNNGNIVEVEKNISIQKSYGYYLNLANPVKDYDYITGKYMGITLKHQKCILNSSSPAKLISSNDERNFTFKGRFVNPVEALSIGHEVSEKLHNSLRYLINSSGFYIFSKVFLIYSNENYSFPNIFKDCYYIESSYGVCIESLYIDYINSKFIEFKDINFNDFDSRIHLLVLDSPTAGRISVNYYSEMLYENYILNIEKWLKNTSWEFLRIKNKNKNYIYKSPSIKEIIRACCGERKQENLYKSTLERIFRSISEDENISIDLLNMLYRNATNPMLLDDLSWRRFLSTTCAFYKSYYSRKKNREYTLNIDYKNTSRDYLYGRLLAIINFFEEDFYNLQKKEVKFTIVKRNMQFFSKSPCRVWNMVYNQFLPYLNNYYKDLVADVILSFSGEDFYNNGPLNGEFLLGFYSQEYEMRNNK</sequence>